<evidence type="ECO:0000256" key="4">
    <source>
        <dbReference type="ARBA" id="ARBA00022691"/>
    </source>
</evidence>
<evidence type="ECO:0000313" key="8">
    <source>
        <dbReference type="Proteomes" id="UP000234271"/>
    </source>
</evidence>
<dbReference type="EC" id="2.1.1.200" evidence="5"/>
<comment type="subcellular location">
    <subcellularLocation>
        <location evidence="5">Cytoplasm</location>
    </subcellularLocation>
</comment>
<comment type="catalytic activity">
    <reaction evidence="5">
        <text>cytidine(32) in tRNA + S-adenosyl-L-methionine = 2'-O-methylcytidine(32) in tRNA + S-adenosyl-L-homocysteine + H(+)</text>
        <dbReference type="Rhea" id="RHEA:42932"/>
        <dbReference type="Rhea" id="RHEA-COMP:10288"/>
        <dbReference type="Rhea" id="RHEA-COMP:10289"/>
        <dbReference type="ChEBI" id="CHEBI:15378"/>
        <dbReference type="ChEBI" id="CHEBI:57856"/>
        <dbReference type="ChEBI" id="CHEBI:59789"/>
        <dbReference type="ChEBI" id="CHEBI:74495"/>
        <dbReference type="ChEBI" id="CHEBI:82748"/>
        <dbReference type="EC" id="2.1.1.200"/>
    </reaction>
</comment>
<dbReference type="OrthoDB" id="9806346at2"/>
<keyword evidence="4 5" id="KW-0949">S-adenosyl-L-methionine</keyword>
<dbReference type="PIRSF" id="PIRSF004808">
    <property type="entry name" value="LasT"/>
    <property type="match status" value="1"/>
</dbReference>
<keyword evidence="8" id="KW-1185">Reference proteome</keyword>
<evidence type="ECO:0000256" key="3">
    <source>
        <dbReference type="ARBA" id="ARBA00022679"/>
    </source>
</evidence>
<dbReference type="AlphaFoldDB" id="A0A2N9YJK0"/>
<dbReference type="SUPFAM" id="SSF75217">
    <property type="entry name" value="alpha/beta knot"/>
    <property type="match status" value="1"/>
</dbReference>
<evidence type="ECO:0000259" key="6">
    <source>
        <dbReference type="Pfam" id="PF00588"/>
    </source>
</evidence>
<comment type="similarity">
    <text evidence="1">Belongs to the class IV-like SAM-binding methyltransferase superfamily. RNA methyltransferase TrmH family.</text>
</comment>
<keyword evidence="2 5" id="KW-0489">Methyltransferase</keyword>
<evidence type="ECO:0000313" key="7">
    <source>
        <dbReference type="EMBL" id="AUI70643.2"/>
    </source>
</evidence>
<dbReference type="InterPro" id="IPR029028">
    <property type="entry name" value="Alpha/beta_knot_MTases"/>
</dbReference>
<dbReference type="CDD" id="cd18093">
    <property type="entry name" value="SpoU-like_TrmJ"/>
    <property type="match status" value="1"/>
</dbReference>
<keyword evidence="5" id="KW-0819">tRNA processing</keyword>
<dbReference type="InterPro" id="IPR004384">
    <property type="entry name" value="RNA_MeTrfase_TrmJ/LasT"/>
</dbReference>
<dbReference type="PANTHER" id="PTHR42786">
    <property type="entry name" value="TRNA/RRNA METHYLTRANSFERASE"/>
    <property type="match status" value="1"/>
</dbReference>
<dbReference type="RefSeq" id="WP_083991498.1">
    <property type="nucleotide sequence ID" value="NZ_CP012373.2"/>
</dbReference>
<dbReference type="NCBIfam" id="TIGR00050">
    <property type="entry name" value="rRNA_methyl_1"/>
    <property type="match status" value="1"/>
</dbReference>
<dbReference type="InterPro" id="IPR001537">
    <property type="entry name" value="SpoU_MeTrfase"/>
</dbReference>
<dbReference type="GO" id="GO:0106339">
    <property type="term" value="F:tRNA (cytidine(32)-2'-O)-methyltransferase activity"/>
    <property type="evidence" value="ECO:0007669"/>
    <property type="project" value="RHEA"/>
</dbReference>
<evidence type="ECO:0000256" key="5">
    <source>
        <dbReference type="RuleBase" id="RU362024"/>
    </source>
</evidence>
<comment type="catalytic activity">
    <reaction evidence="5">
        <text>uridine(32) in tRNA + S-adenosyl-L-methionine = 2'-O-methyluridine(32) in tRNA + S-adenosyl-L-homocysteine + H(+)</text>
        <dbReference type="Rhea" id="RHEA:42936"/>
        <dbReference type="Rhea" id="RHEA-COMP:10107"/>
        <dbReference type="Rhea" id="RHEA-COMP:10290"/>
        <dbReference type="ChEBI" id="CHEBI:15378"/>
        <dbReference type="ChEBI" id="CHEBI:57856"/>
        <dbReference type="ChEBI" id="CHEBI:59789"/>
        <dbReference type="ChEBI" id="CHEBI:65315"/>
        <dbReference type="ChEBI" id="CHEBI:74478"/>
        <dbReference type="EC" id="2.1.1.200"/>
    </reaction>
</comment>
<feature type="domain" description="tRNA/rRNA methyltransferase SpoU type" evidence="6">
    <location>
        <begin position="12"/>
        <end position="159"/>
    </location>
</feature>
<dbReference type="InterPro" id="IPR029026">
    <property type="entry name" value="tRNA_m1G_MTases_N"/>
</dbReference>
<name>A0A2N9YJK0_9GAMM</name>
<accession>A0A2N9YJK0</accession>
<dbReference type="FunFam" id="3.40.1280.10:FF:000006">
    <property type="entry name" value="Uncharacterized tRNA/rRNA methyltransferase HI_0380"/>
    <property type="match status" value="1"/>
</dbReference>
<dbReference type="GO" id="GO:0160206">
    <property type="term" value="F:tRNA (cytidine(32)/uridine(32)-2'-O)-methyltransferase activity"/>
    <property type="evidence" value="ECO:0007669"/>
    <property type="project" value="UniProtKB-EC"/>
</dbReference>
<dbReference type="GO" id="GO:0002128">
    <property type="term" value="P:tRNA nucleoside ribose methylation"/>
    <property type="evidence" value="ECO:0007669"/>
    <property type="project" value="TreeGrafter"/>
</dbReference>
<comment type="subunit">
    <text evidence="5">Homodimer.</text>
</comment>
<reference evidence="8" key="1">
    <citation type="submission" date="2016-12" db="EMBL/GenBank/DDBJ databases">
        <title>Complete Genome Sequence of Beggiatoa leptomitiformis D-401.</title>
        <authorList>
            <person name="Fomenkov A."/>
            <person name="Vincze T."/>
            <person name="Grabovich M."/>
            <person name="Anton B.P."/>
            <person name="Dubinina G."/>
            <person name="Orlova M."/>
            <person name="Belousova E."/>
            <person name="Roberts R.J."/>
        </authorList>
    </citation>
    <scope>NUCLEOTIDE SEQUENCE [LARGE SCALE GENOMIC DNA]</scope>
    <source>
        <strain evidence="8">D-401</strain>
    </source>
</reference>
<dbReference type="GO" id="GO:0003723">
    <property type="term" value="F:RNA binding"/>
    <property type="evidence" value="ECO:0007669"/>
    <property type="project" value="InterPro"/>
</dbReference>
<organism evidence="7 8">
    <name type="scientific">Beggiatoa leptomitoformis</name>
    <dbReference type="NCBI Taxonomy" id="288004"/>
    <lineage>
        <taxon>Bacteria</taxon>
        <taxon>Pseudomonadati</taxon>
        <taxon>Pseudomonadota</taxon>
        <taxon>Gammaproteobacteria</taxon>
        <taxon>Thiotrichales</taxon>
        <taxon>Thiotrichaceae</taxon>
        <taxon>Beggiatoa</taxon>
    </lineage>
</organism>
<dbReference type="EMBL" id="CP018889">
    <property type="protein sequence ID" value="AUI70643.2"/>
    <property type="molecule type" value="Genomic_DNA"/>
</dbReference>
<keyword evidence="5" id="KW-0963">Cytoplasm</keyword>
<evidence type="ECO:0000256" key="1">
    <source>
        <dbReference type="ARBA" id="ARBA00007228"/>
    </source>
</evidence>
<sequence>MPTSLDILLRRLHIVMVGTTHPGNIGSAARAMKTMNVSQLVLVEPLKFPSAEATALASGASDILQNAQVCDSLEAGLKDCRLVFGCSARPRSVAWPTLSPEACIEKALESGENCAIVFGREHSGLSNAELDRCHYLVQIPSNPDYASLNIASAVQILCYEARRQASLLTATPSIAIKNEIPLASAEELARLYEHLEQTLIDINFLDPEKPKRLMRKLQRFLNKAQPNQSEVNILRGILTAAQVQGKKS</sequence>
<comment type="function">
    <text evidence="5">Catalyzes the formation of 2'O-methylated cytidine (Cm32) or 2'O-methylated uridine (Um32) at position 32 in tRNA.</text>
</comment>
<keyword evidence="3 7" id="KW-0808">Transferase</keyword>
<gene>
    <name evidence="5" type="primary">trmJ</name>
    <name evidence="7" type="ORF">BLE401_13765</name>
</gene>
<dbReference type="PANTHER" id="PTHR42786:SF2">
    <property type="entry name" value="TRNA (CYTIDINE_URIDINE-2'-O-)-METHYLTRANSFERASE TRMJ"/>
    <property type="match status" value="1"/>
</dbReference>
<dbReference type="GO" id="GO:0005829">
    <property type="term" value="C:cytosol"/>
    <property type="evidence" value="ECO:0007669"/>
    <property type="project" value="TreeGrafter"/>
</dbReference>
<evidence type="ECO:0000256" key="2">
    <source>
        <dbReference type="ARBA" id="ARBA00022603"/>
    </source>
</evidence>
<dbReference type="Gene3D" id="1.10.8.590">
    <property type="match status" value="1"/>
</dbReference>
<protein>
    <recommendedName>
        <fullName evidence="5">tRNA (cytidine/uridine-2'-O-)-methyltransferase TrmJ</fullName>
        <ecNumber evidence="5">2.1.1.200</ecNumber>
    </recommendedName>
    <alternativeName>
        <fullName evidence="5">tRNA (cytidine(32)/uridine(32)-2'-O)-methyltransferase</fullName>
    </alternativeName>
    <alternativeName>
        <fullName evidence="5">tRNA Cm32/Um32 methyltransferase</fullName>
    </alternativeName>
</protein>
<proteinExistence type="inferred from homology"/>
<dbReference type="Pfam" id="PF00588">
    <property type="entry name" value="SpoU_methylase"/>
    <property type="match status" value="1"/>
</dbReference>
<dbReference type="STRING" id="288004.AL038_10510"/>
<dbReference type="Proteomes" id="UP000234271">
    <property type="component" value="Chromosome"/>
</dbReference>
<dbReference type="Gene3D" id="3.40.1280.10">
    <property type="match status" value="1"/>
</dbReference>